<accession>A0ABP1DB71</accession>
<evidence type="ECO:0000313" key="3">
    <source>
        <dbReference type="Proteomes" id="UP001497453"/>
    </source>
</evidence>
<keyword evidence="3" id="KW-1185">Reference proteome</keyword>
<dbReference type="EMBL" id="OZ037946">
    <property type="protein sequence ID" value="CAL1704234.1"/>
    <property type="molecule type" value="Genomic_DNA"/>
</dbReference>
<organism evidence="2 3">
    <name type="scientific">Somion occarium</name>
    <dbReference type="NCBI Taxonomy" id="3059160"/>
    <lineage>
        <taxon>Eukaryota</taxon>
        <taxon>Fungi</taxon>
        <taxon>Dikarya</taxon>
        <taxon>Basidiomycota</taxon>
        <taxon>Agaricomycotina</taxon>
        <taxon>Agaricomycetes</taxon>
        <taxon>Polyporales</taxon>
        <taxon>Cerrenaceae</taxon>
        <taxon>Somion</taxon>
    </lineage>
</organism>
<proteinExistence type="predicted"/>
<feature type="compositionally biased region" description="Basic and acidic residues" evidence="1">
    <location>
        <begin position="47"/>
        <end position="60"/>
    </location>
</feature>
<feature type="region of interest" description="Disordered" evidence="1">
    <location>
        <begin position="187"/>
        <end position="210"/>
    </location>
</feature>
<name>A0ABP1DB71_9APHY</name>
<evidence type="ECO:0000313" key="2">
    <source>
        <dbReference type="EMBL" id="CAL1704234.1"/>
    </source>
</evidence>
<dbReference type="Proteomes" id="UP001497453">
    <property type="component" value="Chromosome 3"/>
</dbReference>
<evidence type="ECO:0000256" key="1">
    <source>
        <dbReference type="SAM" id="MobiDB-lite"/>
    </source>
</evidence>
<sequence>MGGAASKPARQFPKTPKPSWTGARTPGPSDSTAHVAEHARTTLPRASETKNEAIEQDSRDPQLAANLNRLGAVTVDHHMKTFRPAAVNQVNRTFQSRLQSEAEARSTKAIRNRLLASTLIDLLNRRREVKSLDELKELADRYSIDFDKMENLARFVNSPSIDQDSIKRSVDEDGVEKVKMKAEWTDPPFISWSSGTKSVGSEPPERIHVG</sequence>
<protein>
    <submittedName>
        <fullName evidence="2">Uncharacterized protein</fullName>
    </submittedName>
</protein>
<gene>
    <name evidence="2" type="ORF">GFSPODELE1_LOCUS4914</name>
</gene>
<reference evidence="3" key="1">
    <citation type="submission" date="2024-04" db="EMBL/GenBank/DDBJ databases">
        <authorList>
            <person name="Shaw F."/>
            <person name="Minotto A."/>
        </authorList>
    </citation>
    <scope>NUCLEOTIDE SEQUENCE [LARGE SCALE GENOMIC DNA]</scope>
</reference>
<feature type="region of interest" description="Disordered" evidence="1">
    <location>
        <begin position="1"/>
        <end position="60"/>
    </location>
</feature>